<dbReference type="SUPFAM" id="SSF53955">
    <property type="entry name" value="Lysozyme-like"/>
    <property type="match status" value="1"/>
</dbReference>
<accession>A0A380TYZ8</accession>
<dbReference type="Gene3D" id="1.10.530.40">
    <property type="match status" value="1"/>
</dbReference>
<evidence type="ECO:0000313" key="7">
    <source>
        <dbReference type="EMBL" id="SUT93686.1"/>
    </source>
</evidence>
<keyword evidence="5 6" id="KW-0326">Glycosidase</keyword>
<keyword evidence="8" id="KW-1185">Reference proteome</keyword>
<keyword evidence="4 6" id="KW-0378">Hydrolase</keyword>
<dbReference type="HAMAP" id="MF_04110">
    <property type="entry name" value="ENDOLYSIN_T4"/>
    <property type="match status" value="1"/>
</dbReference>
<dbReference type="GO" id="GO:0016998">
    <property type="term" value="P:cell wall macromolecule catabolic process"/>
    <property type="evidence" value="ECO:0007669"/>
    <property type="project" value="InterPro"/>
</dbReference>
<dbReference type="OrthoDB" id="8141296at2"/>
<evidence type="ECO:0000256" key="6">
    <source>
        <dbReference type="RuleBase" id="RU003788"/>
    </source>
</evidence>
<dbReference type="GO" id="GO:0003796">
    <property type="term" value="F:lysozyme activity"/>
    <property type="evidence" value="ECO:0007669"/>
    <property type="project" value="UniProtKB-EC"/>
</dbReference>
<dbReference type="InterPro" id="IPR023347">
    <property type="entry name" value="Lysozyme_dom_sf"/>
</dbReference>
<dbReference type="InterPro" id="IPR023346">
    <property type="entry name" value="Lysozyme-like_dom_sf"/>
</dbReference>
<proteinExistence type="inferred from homology"/>
<gene>
    <name evidence="7" type="ORF">NCTC10801_02011</name>
</gene>
<dbReference type="EC" id="3.2.1.17" evidence="6"/>
<dbReference type="AlphaFoldDB" id="A0A380TYZ8"/>
<protein>
    <recommendedName>
        <fullName evidence="6">Lysozyme</fullName>
        <ecNumber evidence="6">3.2.1.17</ecNumber>
    </recommendedName>
</protein>
<reference evidence="7 8" key="1">
    <citation type="submission" date="2018-06" db="EMBL/GenBank/DDBJ databases">
        <authorList>
            <consortium name="Pathogen Informatics"/>
            <person name="Doyle S."/>
        </authorList>
    </citation>
    <scope>NUCLEOTIDE SEQUENCE [LARGE SCALE GENOMIC DNA]</scope>
    <source>
        <strain evidence="7 8">NCTC10801</strain>
    </source>
</reference>
<evidence type="ECO:0000256" key="2">
    <source>
        <dbReference type="ARBA" id="ARBA00022529"/>
    </source>
</evidence>
<keyword evidence="3 6" id="KW-0081">Bacteriolytic enzyme</keyword>
<dbReference type="InterPro" id="IPR002196">
    <property type="entry name" value="Glyco_hydro_24"/>
</dbReference>
<dbReference type="Proteomes" id="UP000254649">
    <property type="component" value="Unassembled WGS sequence"/>
</dbReference>
<evidence type="ECO:0000256" key="1">
    <source>
        <dbReference type="ARBA" id="ARBA00000632"/>
    </source>
</evidence>
<name>A0A380TYZ8_9PAST</name>
<comment type="similarity">
    <text evidence="6">Belongs to the glycosyl hydrolase 24 family.</text>
</comment>
<sequence>MSKKIIGGVVCSVVAVIGIIAANYSDEIRSTERGLLIIGNAEGCRREPYKCPANVLSVGIGSTEAGGEPIEPKKRYTDDEIARRWVRDIQIAEQCVNRFANGNKLPLSVFESLTSITFNVGCVAMRNSTIFAKAKAGELDSACNQFPRWVYAGGKKLNGLVIRRGKEKALCLTDLR</sequence>
<evidence type="ECO:0000256" key="4">
    <source>
        <dbReference type="ARBA" id="ARBA00022801"/>
    </source>
</evidence>
<dbReference type="GO" id="GO:0009253">
    <property type="term" value="P:peptidoglycan catabolic process"/>
    <property type="evidence" value="ECO:0007669"/>
    <property type="project" value="InterPro"/>
</dbReference>
<organism evidence="7 8">
    <name type="scientific">[Actinobacillus] rossii</name>
    <dbReference type="NCBI Taxonomy" id="123820"/>
    <lineage>
        <taxon>Bacteria</taxon>
        <taxon>Pseudomonadati</taxon>
        <taxon>Pseudomonadota</taxon>
        <taxon>Gammaproteobacteria</taxon>
        <taxon>Pasteurellales</taxon>
        <taxon>Pasteurellaceae</taxon>
    </lineage>
</organism>
<evidence type="ECO:0000256" key="5">
    <source>
        <dbReference type="ARBA" id="ARBA00023295"/>
    </source>
</evidence>
<keyword evidence="2 6" id="KW-0929">Antimicrobial</keyword>
<dbReference type="Pfam" id="PF00959">
    <property type="entry name" value="Phage_lysozyme"/>
    <property type="match status" value="1"/>
</dbReference>
<dbReference type="GO" id="GO:0042742">
    <property type="term" value="P:defense response to bacterium"/>
    <property type="evidence" value="ECO:0007669"/>
    <property type="project" value="UniProtKB-KW"/>
</dbReference>
<dbReference type="CDD" id="cd16901">
    <property type="entry name" value="lyz_P1"/>
    <property type="match status" value="1"/>
</dbReference>
<comment type="catalytic activity">
    <reaction evidence="1 6">
        <text>Hydrolysis of (1-&gt;4)-beta-linkages between N-acetylmuramic acid and N-acetyl-D-glucosamine residues in a peptidoglycan and between N-acetyl-D-glucosamine residues in chitodextrins.</text>
        <dbReference type="EC" id="3.2.1.17"/>
    </reaction>
</comment>
<dbReference type="PANTHER" id="PTHR38107">
    <property type="match status" value="1"/>
</dbReference>
<dbReference type="InterPro" id="IPR051018">
    <property type="entry name" value="Bacteriophage_GH24"/>
</dbReference>
<evidence type="ECO:0000256" key="3">
    <source>
        <dbReference type="ARBA" id="ARBA00022638"/>
    </source>
</evidence>
<evidence type="ECO:0000313" key="8">
    <source>
        <dbReference type="Proteomes" id="UP000254649"/>
    </source>
</evidence>
<dbReference type="EMBL" id="UFRQ01000003">
    <property type="protein sequence ID" value="SUT93686.1"/>
    <property type="molecule type" value="Genomic_DNA"/>
</dbReference>
<dbReference type="PANTHER" id="PTHR38107:SF4">
    <property type="entry name" value="LYSOZYME"/>
    <property type="match status" value="1"/>
</dbReference>
<dbReference type="InterPro" id="IPR034690">
    <property type="entry name" value="Endolysin_T4_type"/>
</dbReference>
<dbReference type="GO" id="GO:0031640">
    <property type="term" value="P:killing of cells of another organism"/>
    <property type="evidence" value="ECO:0007669"/>
    <property type="project" value="UniProtKB-KW"/>
</dbReference>